<organism evidence="1 2">
    <name type="scientific">Desulfonema magnum</name>
    <dbReference type="NCBI Taxonomy" id="45655"/>
    <lineage>
        <taxon>Bacteria</taxon>
        <taxon>Pseudomonadati</taxon>
        <taxon>Thermodesulfobacteriota</taxon>
        <taxon>Desulfobacteria</taxon>
        <taxon>Desulfobacterales</taxon>
        <taxon>Desulfococcaceae</taxon>
        <taxon>Desulfonema</taxon>
    </lineage>
</organism>
<protein>
    <submittedName>
        <fullName evidence="1">Toxin-antitoxin system, antitoxin component, HicB domain-containing protein</fullName>
    </submittedName>
</protein>
<keyword evidence="2" id="KW-1185">Reference proteome</keyword>
<dbReference type="Proteomes" id="UP000663722">
    <property type="component" value="Chromosome"/>
</dbReference>
<accession>A0A975BL07</accession>
<sequence>MIRSFAHKGLKKFHYDGIRKGVQSKHAAKLADILDVLEFATTIDDMNQPGYDLHLLEPKNENRWAVKVSKNWRVTFNFENGNACKVDYEDYH</sequence>
<evidence type="ECO:0000313" key="1">
    <source>
        <dbReference type="EMBL" id="QTA87436.1"/>
    </source>
</evidence>
<name>A0A975BL07_9BACT</name>
<reference evidence="1" key="1">
    <citation type="journal article" date="2021" name="Microb. Physiol.">
        <title>Proteogenomic Insights into the Physiology of Marine, Sulfate-Reducing, Filamentous Desulfonema limicola and Desulfonema magnum.</title>
        <authorList>
            <person name="Schnaars V."/>
            <person name="Wohlbrand L."/>
            <person name="Scheve S."/>
            <person name="Hinrichs C."/>
            <person name="Reinhardt R."/>
            <person name="Rabus R."/>
        </authorList>
    </citation>
    <scope>NUCLEOTIDE SEQUENCE</scope>
    <source>
        <strain evidence="1">4be13</strain>
    </source>
</reference>
<dbReference type="InterPro" id="IPR007711">
    <property type="entry name" value="HigB-1"/>
</dbReference>
<proteinExistence type="predicted"/>
<dbReference type="SUPFAM" id="SSF143011">
    <property type="entry name" value="RelE-like"/>
    <property type="match status" value="1"/>
</dbReference>
<gene>
    <name evidence="1" type="ORF">dnm_034700</name>
</gene>
<dbReference type="Gene3D" id="3.30.2310.20">
    <property type="entry name" value="RelE-like"/>
    <property type="match status" value="1"/>
</dbReference>
<dbReference type="EMBL" id="CP061800">
    <property type="protein sequence ID" value="QTA87436.1"/>
    <property type="molecule type" value="Genomic_DNA"/>
</dbReference>
<dbReference type="Pfam" id="PF05015">
    <property type="entry name" value="HigB-like_toxin"/>
    <property type="match status" value="1"/>
</dbReference>
<dbReference type="PANTHER" id="PTHR40266:SF2">
    <property type="entry name" value="TOXIN HIGB-1"/>
    <property type="match status" value="1"/>
</dbReference>
<dbReference type="PANTHER" id="PTHR40266">
    <property type="entry name" value="TOXIN HIGB-1"/>
    <property type="match status" value="1"/>
</dbReference>
<evidence type="ECO:0000313" key="2">
    <source>
        <dbReference type="Proteomes" id="UP000663722"/>
    </source>
</evidence>
<dbReference type="InterPro" id="IPR035093">
    <property type="entry name" value="RelE/ParE_toxin_dom_sf"/>
</dbReference>
<dbReference type="KEGG" id="dmm:dnm_034700"/>
<dbReference type="RefSeq" id="WP_207682621.1">
    <property type="nucleotide sequence ID" value="NZ_CP061800.1"/>
</dbReference>
<dbReference type="AlphaFoldDB" id="A0A975BL07"/>